<gene>
    <name evidence="2" type="ORF">SAMN05443244_1564</name>
</gene>
<dbReference type="Proteomes" id="UP000182409">
    <property type="component" value="Unassembled WGS sequence"/>
</dbReference>
<protein>
    <submittedName>
        <fullName evidence="2">Uncharacterized protein</fullName>
    </submittedName>
</protein>
<evidence type="ECO:0000313" key="2">
    <source>
        <dbReference type="EMBL" id="SEB68935.1"/>
    </source>
</evidence>
<feature type="region of interest" description="Disordered" evidence="1">
    <location>
        <begin position="1"/>
        <end position="23"/>
    </location>
</feature>
<evidence type="ECO:0000313" key="3">
    <source>
        <dbReference type="Proteomes" id="UP000182409"/>
    </source>
</evidence>
<sequence>MSLFKHTQPSQPRGTPLPQKLRHFGHSVGDTVLHPHMPQSLKHLGHQVSESLLHPKRTRCRACFAELSPEDVPLGCCSDSVACGCRASSARCW</sequence>
<dbReference type="AlphaFoldDB" id="A0A1H4LF86"/>
<evidence type="ECO:0000256" key="1">
    <source>
        <dbReference type="SAM" id="MobiDB-lite"/>
    </source>
</evidence>
<organism evidence="2 3">
    <name type="scientific">Terriglobus roseus</name>
    <dbReference type="NCBI Taxonomy" id="392734"/>
    <lineage>
        <taxon>Bacteria</taxon>
        <taxon>Pseudomonadati</taxon>
        <taxon>Acidobacteriota</taxon>
        <taxon>Terriglobia</taxon>
        <taxon>Terriglobales</taxon>
        <taxon>Acidobacteriaceae</taxon>
        <taxon>Terriglobus</taxon>
    </lineage>
</organism>
<accession>A0A1H4LF86</accession>
<dbReference type="OrthoDB" id="9842400at2"/>
<reference evidence="2 3" key="1">
    <citation type="submission" date="2016-10" db="EMBL/GenBank/DDBJ databases">
        <authorList>
            <person name="de Groot N.N."/>
        </authorList>
    </citation>
    <scope>NUCLEOTIDE SEQUENCE [LARGE SCALE GENOMIC DNA]</scope>
    <source>
        <strain evidence="2 3">AB35.6</strain>
    </source>
</reference>
<feature type="compositionally biased region" description="Polar residues" evidence="1">
    <location>
        <begin position="1"/>
        <end position="13"/>
    </location>
</feature>
<dbReference type="RefSeq" id="WP_074653151.1">
    <property type="nucleotide sequence ID" value="NZ_FNSD01000001.1"/>
</dbReference>
<name>A0A1H4LF86_9BACT</name>
<proteinExistence type="predicted"/>
<dbReference type="EMBL" id="FNSD01000001">
    <property type="protein sequence ID" value="SEB68935.1"/>
    <property type="molecule type" value="Genomic_DNA"/>
</dbReference>